<feature type="transmembrane region" description="Helical" evidence="1">
    <location>
        <begin position="41"/>
        <end position="60"/>
    </location>
</feature>
<dbReference type="GeneID" id="126912881"/>
<sequence length="264" mass="30777">MLLSEIFMFSGTVQSIVCVVLLVTTWCLLPQWRTLQNFISVNQVITGTLFIFILTSLQFTDMPYEMMPLTHYILITSVCWSVSSSLLAYLRLVLVYVGKISCEKRKAVIFAYGNAGIILGISLVIVPNLLFENYSFFDHFLKILLAIHIYMLVLNFIIFIRIVFSVLSCCKTKKMSKRKIKHVASLIGVAFICDSLLILIPVLLFFSISNVIYYLVVFFICHRLVFQTMFVLFRRSTRLHWKLYINKRKRRKLNHDFLALRDKL</sequence>
<dbReference type="AlphaFoldDB" id="A0A9R0F552"/>
<keyword evidence="1" id="KW-1133">Transmembrane helix</keyword>
<feature type="transmembrane region" description="Helical" evidence="1">
    <location>
        <begin position="109"/>
        <end position="131"/>
    </location>
</feature>
<feature type="transmembrane region" description="Helical" evidence="1">
    <location>
        <begin position="6"/>
        <end position="29"/>
    </location>
</feature>
<feature type="transmembrane region" description="Helical" evidence="1">
    <location>
        <begin position="212"/>
        <end position="233"/>
    </location>
</feature>
<protein>
    <submittedName>
        <fullName evidence="3">Uncharacterized protein LOC126912881</fullName>
    </submittedName>
</protein>
<evidence type="ECO:0000313" key="2">
    <source>
        <dbReference type="Proteomes" id="UP000829999"/>
    </source>
</evidence>
<feature type="transmembrane region" description="Helical" evidence="1">
    <location>
        <begin position="184"/>
        <end position="206"/>
    </location>
</feature>
<keyword evidence="1" id="KW-0812">Transmembrane</keyword>
<keyword evidence="1" id="KW-0472">Membrane</keyword>
<keyword evidence="2" id="KW-1185">Reference proteome</keyword>
<name>A0A9R0F552_SPOFR</name>
<dbReference type="Gene3D" id="1.20.1070.10">
    <property type="entry name" value="Rhodopsin 7-helix transmembrane proteins"/>
    <property type="match status" value="1"/>
</dbReference>
<accession>A0A9R0F552</accession>
<dbReference type="OrthoDB" id="7466972at2759"/>
<dbReference type="RefSeq" id="XP_050563164.1">
    <property type="nucleotide sequence ID" value="XM_050707207.1"/>
</dbReference>
<evidence type="ECO:0000313" key="3">
    <source>
        <dbReference type="RefSeq" id="XP_050563164.1"/>
    </source>
</evidence>
<dbReference type="Proteomes" id="UP000829999">
    <property type="component" value="Chromosome 31"/>
</dbReference>
<proteinExistence type="predicted"/>
<gene>
    <name evidence="3" type="primary">LOC126912881</name>
</gene>
<feature type="transmembrane region" description="Helical" evidence="1">
    <location>
        <begin position="143"/>
        <end position="164"/>
    </location>
</feature>
<reference evidence="3" key="1">
    <citation type="submission" date="2025-08" db="UniProtKB">
        <authorList>
            <consortium name="RefSeq"/>
        </authorList>
    </citation>
    <scope>IDENTIFICATION</scope>
    <source>
        <tissue evidence="3">Whole larval tissue</tissue>
    </source>
</reference>
<feature type="transmembrane region" description="Helical" evidence="1">
    <location>
        <begin position="72"/>
        <end position="97"/>
    </location>
</feature>
<evidence type="ECO:0000256" key="1">
    <source>
        <dbReference type="SAM" id="Phobius"/>
    </source>
</evidence>
<organism evidence="2 3">
    <name type="scientific">Spodoptera frugiperda</name>
    <name type="common">Fall armyworm</name>
    <dbReference type="NCBI Taxonomy" id="7108"/>
    <lineage>
        <taxon>Eukaryota</taxon>
        <taxon>Metazoa</taxon>
        <taxon>Ecdysozoa</taxon>
        <taxon>Arthropoda</taxon>
        <taxon>Hexapoda</taxon>
        <taxon>Insecta</taxon>
        <taxon>Pterygota</taxon>
        <taxon>Neoptera</taxon>
        <taxon>Endopterygota</taxon>
        <taxon>Lepidoptera</taxon>
        <taxon>Glossata</taxon>
        <taxon>Ditrysia</taxon>
        <taxon>Noctuoidea</taxon>
        <taxon>Noctuidae</taxon>
        <taxon>Amphipyrinae</taxon>
        <taxon>Spodoptera</taxon>
    </lineage>
</organism>